<reference evidence="13" key="2">
    <citation type="submission" date="2025-09" db="UniProtKB">
        <authorList>
            <consortium name="Ensembl"/>
        </authorList>
    </citation>
    <scope>IDENTIFICATION</scope>
</reference>
<comment type="caution">
    <text evidence="10">Lacks conserved residue(s) required for the propagation of feature annotation.</text>
</comment>
<dbReference type="Ensembl" id="ENSEBUT00000021099.1">
    <property type="protein sequence ID" value="ENSEBUP00000020522.1"/>
    <property type="gene ID" value="ENSEBUG00000012712.1"/>
</dbReference>
<keyword evidence="14" id="KW-1185">Reference proteome</keyword>
<dbReference type="GO" id="GO:0005783">
    <property type="term" value="C:endoplasmic reticulum"/>
    <property type="evidence" value="ECO:0007669"/>
    <property type="project" value="UniProtKB-SubCell"/>
</dbReference>
<dbReference type="SMART" id="SM00181">
    <property type="entry name" value="EGF"/>
    <property type="match status" value="4"/>
</dbReference>
<dbReference type="InterPro" id="IPR021852">
    <property type="entry name" value="DUF3456"/>
</dbReference>
<dbReference type="InterPro" id="IPR009030">
    <property type="entry name" value="Growth_fac_rcpt_cys_sf"/>
</dbReference>
<keyword evidence="5" id="KW-0677">Repeat</keyword>
<dbReference type="PROSITE" id="PS00010">
    <property type="entry name" value="ASX_HYDROXYL"/>
    <property type="match status" value="1"/>
</dbReference>
<accession>A0A8C4QTX2</accession>
<keyword evidence="7" id="KW-0106">Calcium</keyword>
<evidence type="ECO:0000256" key="2">
    <source>
        <dbReference type="ARBA" id="ARBA00005897"/>
    </source>
</evidence>
<evidence type="ECO:0000313" key="14">
    <source>
        <dbReference type="Proteomes" id="UP000694388"/>
    </source>
</evidence>
<name>A0A8C4QTX2_EPTBU</name>
<proteinExistence type="inferred from homology"/>
<feature type="domain" description="EGF-like" evidence="12">
    <location>
        <begin position="287"/>
        <end position="326"/>
    </location>
</feature>
<dbReference type="PROSITE" id="PS01248">
    <property type="entry name" value="EGF_LAM_1"/>
    <property type="match status" value="1"/>
</dbReference>
<reference evidence="13" key="1">
    <citation type="submission" date="2025-08" db="UniProtKB">
        <authorList>
            <consortium name="Ensembl"/>
        </authorList>
    </citation>
    <scope>IDENTIFICATION</scope>
</reference>
<keyword evidence="6" id="KW-0256">Endoplasmic reticulum</keyword>
<dbReference type="GeneTree" id="ENSGT00940000160071"/>
<dbReference type="GO" id="GO:0005509">
    <property type="term" value="F:calcium ion binding"/>
    <property type="evidence" value="ECO:0007669"/>
    <property type="project" value="InterPro"/>
</dbReference>
<dbReference type="InterPro" id="IPR002049">
    <property type="entry name" value="LE_dom"/>
</dbReference>
<feature type="disulfide bond" evidence="10">
    <location>
        <begin position="164"/>
        <end position="173"/>
    </location>
</feature>
<dbReference type="Pfam" id="PF07645">
    <property type="entry name" value="EGF_CA"/>
    <property type="match status" value="2"/>
</dbReference>
<dbReference type="InterPro" id="IPR049883">
    <property type="entry name" value="NOTCH1_EGF-like"/>
</dbReference>
<keyword evidence="8 10" id="KW-1015">Disulfide bond</keyword>
<dbReference type="AlphaFoldDB" id="A0A8C4QTX2"/>
<dbReference type="OMA" id="TDNFNKG"/>
<evidence type="ECO:0000256" key="8">
    <source>
        <dbReference type="ARBA" id="ARBA00023157"/>
    </source>
</evidence>
<organism evidence="13 14">
    <name type="scientific">Eptatretus burgeri</name>
    <name type="common">Inshore hagfish</name>
    <dbReference type="NCBI Taxonomy" id="7764"/>
    <lineage>
        <taxon>Eukaryota</taxon>
        <taxon>Metazoa</taxon>
        <taxon>Chordata</taxon>
        <taxon>Craniata</taxon>
        <taxon>Vertebrata</taxon>
        <taxon>Cyclostomata</taxon>
        <taxon>Myxini</taxon>
        <taxon>Myxiniformes</taxon>
        <taxon>Myxinidae</taxon>
        <taxon>Eptatretinae</taxon>
        <taxon>Eptatretus</taxon>
    </lineage>
</organism>
<dbReference type="PROSITE" id="PS01186">
    <property type="entry name" value="EGF_2"/>
    <property type="match status" value="1"/>
</dbReference>
<evidence type="ECO:0000256" key="5">
    <source>
        <dbReference type="ARBA" id="ARBA00022737"/>
    </source>
</evidence>
<evidence type="ECO:0000256" key="7">
    <source>
        <dbReference type="ARBA" id="ARBA00022837"/>
    </source>
</evidence>
<protein>
    <submittedName>
        <fullName evidence="13">Cysteine-rich with EGF-like domains 2</fullName>
    </submittedName>
</protein>
<dbReference type="PROSITE" id="PS50026">
    <property type="entry name" value="EGF_3"/>
    <property type="match status" value="2"/>
</dbReference>
<comment type="similarity">
    <text evidence="2">Belongs to the CRELD family.</text>
</comment>
<evidence type="ECO:0000256" key="6">
    <source>
        <dbReference type="ARBA" id="ARBA00022824"/>
    </source>
</evidence>
<dbReference type="PANTHER" id="PTHR24039">
    <property type="entry name" value="FIBRILLIN-RELATED"/>
    <property type="match status" value="1"/>
</dbReference>
<feature type="domain" description="EGF-like" evidence="12">
    <location>
        <begin position="132"/>
        <end position="174"/>
    </location>
</feature>
<dbReference type="InterPro" id="IPR006212">
    <property type="entry name" value="Furin_repeat"/>
</dbReference>
<keyword evidence="9" id="KW-0325">Glycoprotein</keyword>
<dbReference type="SMART" id="SM00179">
    <property type="entry name" value="EGF_CA"/>
    <property type="match status" value="2"/>
</dbReference>
<dbReference type="Proteomes" id="UP000694388">
    <property type="component" value="Unplaced"/>
</dbReference>
<evidence type="ECO:0000256" key="11">
    <source>
        <dbReference type="SAM" id="SignalP"/>
    </source>
</evidence>
<feature type="signal peptide" evidence="11">
    <location>
        <begin position="1"/>
        <end position="20"/>
    </location>
</feature>
<evidence type="ECO:0000256" key="10">
    <source>
        <dbReference type="PROSITE-ProRule" id="PRU00076"/>
    </source>
</evidence>
<evidence type="ECO:0000256" key="4">
    <source>
        <dbReference type="ARBA" id="ARBA00022729"/>
    </source>
</evidence>
<dbReference type="Gene3D" id="2.10.25.10">
    <property type="entry name" value="Laminin"/>
    <property type="match status" value="1"/>
</dbReference>
<keyword evidence="3 10" id="KW-0245">EGF-like domain</keyword>
<dbReference type="SMART" id="SM00261">
    <property type="entry name" value="FU"/>
    <property type="match status" value="2"/>
</dbReference>
<evidence type="ECO:0000256" key="3">
    <source>
        <dbReference type="ARBA" id="ARBA00022536"/>
    </source>
</evidence>
<sequence>MFVRFVVLAVWLCAPWTAKADRPDETCSVCRRIVDTFAKGIQDTAKKNFGGGNTAWEERRLSRYHSSETRLVEIMESLCEGSDFACTNMLERSEDLLEKWWFKKRKQHPDLHKWFCIDATKSCCPNGTFGPDCDHCLGGSVRPCAGNGRCDGQGTRSGTGLCVCDVGYAGEECLECEAGFYTVKRNATYANCSRCHPSCITCSGPEVRECEECQPGFEKDEEHGCIDVDECVDEVRKCKTTQFCSNTVGSYTCSDCDESCVGCTAPGNDKCARCKRGYYLEEDKCVDVDECINAPCKRENEACVNTHGGFFCECMYGFHDKSDLCVKSKPSGEEVLTSQVLDQDIQHPAHRTEL</sequence>
<dbReference type="InterPro" id="IPR001881">
    <property type="entry name" value="EGF-like_Ca-bd_dom"/>
</dbReference>
<dbReference type="InterPro" id="IPR018097">
    <property type="entry name" value="EGF_Ca-bd_CS"/>
</dbReference>
<dbReference type="SUPFAM" id="SSF57184">
    <property type="entry name" value="Growth factor receptor domain"/>
    <property type="match status" value="1"/>
</dbReference>
<dbReference type="Pfam" id="PF11938">
    <property type="entry name" value="DUF3456"/>
    <property type="match status" value="2"/>
</dbReference>
<dbReference type="PANTHER" id="PTHR24039:SF28">
    <property type="entry name" value="EGF-LIKE DOMAIN-CONTAINING PROTEIN"/>
    <property type="match status" value="1"/>
</dbReference>
<evidence type="ECO:0000256" key="1">
    <source>
        <dbReference type="ARBA" id="ARBA00004240"/>
    </source>
</evidence>
<comment type="subcellular location">
    <subcellularLocation>
        <location evidence="1">Endoplasmic reticulum</location>
    </subcellularLocation>
</comment>
<dbReference type="Gene3D" id="2.10.220.10">
    <property type="entry name" value="Hormone Receptor, Insulin-like Growth Factor Receptor 1, Chain A, domain 2"/>
    <property type="match status" value="1"/>
</dbReference>
<dbReference type="CDD" id="cd00064">
    <property type="entry name" value="FU"/>
    <property type="match status" value="1"/>
</dbReference>
<evidence type="ECO:0000313" key="13">
    <source>
        <dbReference type="Ensembl" id="ENSEBUP00000020522.1"/>
    </source>
</evidence>
<feature type="chain" id="PRO_5034146340" evidence="11">
    <location>
        <begin position="21"/>
        <end position="354"/>
    </location>
</feature>
<dbReference type="InterPro" id="IPR000742">
    <property type="entry name" value="EGF"/>
</dbReference>
<dbReference type="InterPro" id="IPR000152">
    <property type="entry name" value="EGF-type_Asp/Asn_hydroxyl_site"/>
</dbReference>
<dbReference type="PROSITE" id="PS01187">
    <property type="entry name" value="EGF_CA"/>
    <property type="match status" value="2"/>
</dbReference>
<evidence type="ECO:0000256" key="9">
    <source>
        <dbReference type="ARBA" id="ARBA00023180"/>
    </source>
</evidence>
<evidence type="ECO:0000259" key="12">
    <source>
        <dbReference type="PROSITE" id="PS50026"/>
    </source>
</evidence>
<keyword evidence="4 11" id="KW-0732">Signal</keyword>
<dbReference type="PROSITE" id="PS00022">
    <property type="entry name" value="EGF_1"/>
    <property type="match status" value="1"/>
</dbReference>